<protein>
    <submittedName>
        <fullName evidence="2">Uncharacterized protein</fullName>
    </submittedName>
</protein>
<keyword evidence="3" id="KW-1185">Reference proteome</keyword>
<dbReference type="OrthoDB" id="5380077at2"/>
<organism evidence="2 3">
    <name type="scientific">Myxococcus llanfairpwllgwyngyllgogerychwyrndrobwllllantysiliogogogochensis</name>
    <dbReference type="NCBI Taxonomy" id="2590453"/>
    <lineage>
        <taxon>Bacteria</taxon>
        <taxon>Pseudomonadati</taxon>
        <taxon>Myxococcota</taxon>
        <taxon>Myxococcia</taxon>
        <taxon>Myxococcales</taxon>
        <taxon>Cystobacterineae</taxon>
        <taxon>Myxococcaceae</taxon>
        <taxon>Myxococcus</taxon>
    </lineage>
</organism>
<accession>A0A540X6A1</accession>
<gene>
    <name evidence="2" type="ORF">FJV41_06980</name>
</gene>
<dbReference type="EMBL" id="VIFM01000018">
    <property type="protein sequence ID" value="TQF16758.1"/>
    <property type="molecule type" value="Genomic_DNA"/>
</dbReference>
<proteinExistence type="predicted"/>
<dbReference type="AlphaFoldDB" id="A0A540X6A1"/>
<dbReference type="RefSeq" id="WP_141641626.1">
    <property type="nucleotide sequence ID" value="NZ_VIFM01000018.1"/>
</dbReference>
<evidence type="ECO:0000256" key="1">
    <source>
        <dbReference type="SAM" id="MobiDB-lite"/>
    </source>
</evidence>
<feature type="compositionally biased region" description="Polar residues" evidence="1">
    <location>
        <begin position="93"/>
        <end position="108"/>
    </location>
</feature>
<evidence type="ECO:0000313" key="3">
    <source>
        <dbReference type="Proteomes" id="UP000315369"/>
    </source>
</evidence>
<feature type="region of interest" description="Disordered" evidence="1">
    <location>
        <begin position="232"/>
        <end position="305"/>
    </location>
</feature>
<evidence type="ECO:0000313" key="2">
    <source>
        <dbReference type="EMBL" id="TQF16758.1"/>
    </source>
</evidence>
<sequence length="764" mass="79679">MAPKAQGKSPGAAQAPRAQAKQAGGAQAPRAQAKAAGDAQAPRAQAKAAGDAQAPKAQGKSAGDTQASKAQAKAAGDVQAPRAQAKSAGDAQATKSQGNSAGDTQASKAQVKPAGDAQALKGQSKATGTSESAKPQAKPVGKGQAKSAERSADVTPQEMSLKSVEGVKSQATPIETAHEAKPRATPIETAQETKAQATPIETAHEAKPQATPIETAHEAKSHVKVVEATHAAKPRANPIASPPSEAPAKPPSRRGLTLVSSREPSVESEESSSDDVIIAEVPPIEDEAPPPRYEARTHTRPPLSVGDLDSEVLPISALAPIEGAFTGAPLLVHASPETIRTWGVLGSTMSRLVPGKSEGGYTFSGQARLYVRAINRVEAASEGTGRCSVVLRNTSGRPIQLQVKGGLFSKYLTPQFPPSTTGAPFNPLSQEPIDEDLTGLVDAQAGQGKEPDPEGLFFRGPHAVLASGLLDAVLDARDESERQSRPLVRDDLDLSHLDDVRLGTRGAFEGSLTVPPGATVVVLDARHEKSGTLCALLDFTALDSKGQVDPGARFRLATVSSPLPLTPDELAAISRSEHPLATAGDAGTTAFPSLQGVSEAGSLFVGERTLRLSPGTLAGDLVMSMPRRRAGTGPDAPTLTPTSGTSASRAASARDDRTHDGARGVSYQLTYTLENEDSEPREVELLLTSPRLHPSEHFFPQAGVLNLAMKVDGQRMDVRVNQRGEGRVLAVLELPPEGRRQVRLEWTHVGGTFPPAGLELRARR</sequence>
<feature type="compositionally biased region" description="Polar residues" evidence="1">
    <location>
        <begin position="124"/>
        <end position="133"/>
    </location>
</feature>
<dbReference type="Proteomes" id="UP000315369">
    <property type="component" value="Unassembled WGS sequence"/>
</dbReference>
<feature type="region of interest" description="Disordered" evidence="1">
    <location>
        <begin position="626"/>
        <end position="663"/>
    </location>
</feature>
<feature type="compositionally biased region" description="Low complexity" evidence="1">
    <location>
        <begin position="10"/>
        <end position="60"/>
    </location>
</feature>
<name>A0A540X6A1_9BACT</name>
<feature type="compositionally biased region" description="Basic and acidic residues" evidence="1">
    <location>
        <begin position="652"/>
        <end position="662"/>
    </location>
</feature>
<feature type="compositionally biased region" description="Low complexity" evidence="1">
    <location>
        <begin position="642"/>
        <end position="651"/>
    </location>
</feature>
<comment type="caution">
    <text evidence="2">The sequence shown here is derived from an EMBL/GenBank/DDBJ whole genome shotgun (WGS) entry which is preliminary data.</text>
</comment>
<reference evidence="2 3" key="1">
    <citation type="submission" date="2019-06" db="EMBL/GenBank/DDBJ databases">
        <authorList>
            <person name="Livingstone P."/>
            <person name="Whitworth D."/>
        </authorList>
    </citation>
    <scope>NUCLEOTIDE SEQUENCE [LARGE SCALE GENOMIC DNA]</scope>
    <source>
        <strain evidence="2 3">AM401</strain>
    </source>
</reference>
<feature type="compositionally biased region" description="Pro residues" evidence="1">
    <location>
        <begin position="240"/>
        <end position="250"/>
    </location>
</feature>
<feature type="region of interest" description="Disordered" evidence="1">
    <location>
        <begin position="1"/>
        <end position="220"/>
    </location>
</feature>